<keyword evidence="3" id="KW-0255">Endonuclease</keyword>
<evidence type="ECO:0000256" key="1">
    <source>
        <dbReference type="SAM" id="Coils"/>
    </source>
</evidence>
<feature type="coiled-coil region" evidence="1">
    <location>
        <begin position="226"/>
        <end position="276"/>
    </location>
</feature>
<organism evidence="3 4">
    <name type="scientific">Wenyingzhuangia gilva</name>
    <dbReference type="NCBI Taxonomy" id="3057677"/>
    <lineage>
        <taxon>Bacteria</taxon>
        <taxon>Pseudomonadati</taxon>
        <taxon>Bacteroidota</taxon>
        <taxon>Flavobacteriia</taxon>
        <taxon>Flavobacteriales</taxon>
        <taxon>Flavobacteriaceae</taxon>
        <taxon>Wenyingzhuangia</taxon>
    </lineage>
</organism>
<dbReference type="Proteomes" id="UP001168642">
    <property type="component" value="Unassembled WGS sequence"/>
</dbReference>
<dbReference type="GO" id="GO:0004519">
    <property type="term" value="F:endonuclease activity"/>
    <property type="evidence" value="ECO:0007669"/>
    <property type="project" value="UniProtKB-KW"/>
</dbReference>
<feature type="domain" description="Restriction endonuclease type I HsdR N-terminal" evidence="2">
    <location>
        <begin position="52"/>
        <end position="125"/>
    </location>
</feature>
<dbReference type="PIRSF" id="PIRSF035009">
    <property type="entry name" value="UCP035009_HSDR_N"/>
    <property type="match status" value="1"/>
</dbReference>
<keyword evidence="4" id="KW-1185">Reference proteome</keyword>
<keyword evidence="1" id="KW-0175">Coiled coil</keyword>
<dbReference type="RefSeq" id="WP_302885239.1">
    <property type="nucleotide sequence ID" value="NZ_JAUMIT010000011.1"/>
</dbReference>
<evidence type="ECO:0000313" key="4">
    <source>
        <dbReference type="Proteomes" id="UP001168642"/>
    </source>
</evidence>
<dbReference type="Pfam" id="PF04313">
    <property type="entry name" value="HSDR_N"/>
    <property type="match status" value="1"/>
</dbReference>
<dbReference type="InterPro" id="IPR007409">
    <property type="entry name" value="Restrct_endonuc_type1_HsdR_N"/>
</dbReference>
<sequence>MELHSQLKGLSEKIEQLKDKIETEEATKNAFIMPFINILGYDIFNPTEVIPEFTADLGLKKGEKVDYAIFQNENPILIIECKNWKQDLNIHNSQLFRYFHVTKTRFALLTNGIIYKFYTDLDETNKMDEKPFLEFDITKLKENTIKEIEKFHKSKFNVSQIVDNASNLKYTREVKSLIDEEITNPTQEFIKLFANRAYGGRLTAKIMEEFTEIVNKAFNQIISEKVNDRLNSALNKEQEKQQAEEEVIEESPKSKIETTEEEIEGYQIVVAILRRKLPKARIVYRDTQSYFGILLDDNNRKPICRLHLNGGIKYISLFDQDKNELKEKIETIDDIYNFENQLLNTIDNYINE</sequence>
<reference evidence="3" key="1">
    <citation type="submission" date="2023-07" db="EMBL/GenBank/DDBJ databases">
        <title>Wenyingzhuangia sp. chi5 genome sequencing and assembly.</title>
        <authorList>
            <person name="Park S."/>
        </authorList>
    </citation>
    <scope>NUCLEOTIDE SEQUENCE</scope>
    <source>
        <strain evidence="3">Chi5</strain>
    </source>
</reference>
<dbReference type="EMBL" id="JAUMIT010000011">
    <property type="protein sequence ID" value="MDO3695933.1"/>
    <property type="molecule type" value="Genomic_DNA"/>
</dbReference>
<proteinExistence type="predicted"/>
<protein>
    <submittedName>
        <fullName evidence="3">Type I restriction endonuclease</fullName>
    </submittedName>
</protein>
<gene>
    <name evidence="3" type="ORF">QVZ41_13865</name>
</gene>
<evidence type="ECO:0000259" key="2">
    <source>
        <dbReference type="Pfam" id="PF04313"/>
    </source>
</evidence>
<dbReference type="Gene3D" id="3.90.1570.30">
    <property type="match status" value="1"/>
</dbReference>
<keyword evidence="3" id="KW-0540">Nuclease</keyword>
<accession>A0ABT8VVD1</accession>
<name>A0ABT8VVD1_9FLAO</name>
<comment type="caution">
    <text evidence="3">The sequence shown here is derived from an EMBL/GenBank/DDBJ whole genome shotgun (WGS) entry which is preliminary data.</text>
</comment>
<keyword evidence="3" id="KW-0378">Hydrolase</keyword>
<dbReference type="InterPro" id="IPR017035">
    <property type="entry name" value="UCP035009_HsdR_All3000-type"/>
</dbReference>
<evidence type="ECO:0000313" key="3">
    <source>
        <dbReference type="EMBL" id="MDO3695933.1"/>
    </source>
</evidence>